<keyword evidence="1" id="KW-1133">Transmembrane helix</keyword>
<dbReference type="AlphaFoldDB" id="A0A1E5QFS5"/>
<keyword evidence="1" id="KW-0472">Membrane</keyword>
<dbReference type="EMBL" id="MJGC01000088">
    <property type="protein sequence ID" value="OEJ73451.1"/>
    <property type="molecule type" value="Genomic_DNA"/>
</dbReference>
<gene>
    <name evidence="2" type="ORF">BH720_19670</name>
</gene>
<evidence type="ECO:0000256" key="1">
    <source>
        <dbReference type="SAM" id="Phobius"/>
    </source>
</evidence>
<comment type="caution">
    <text evidence="2">The sequence shown here is derived from an EMBL/GenBank/DDBJ whole genome shotgun (WGS) entry which is preliminary data.</text>
</comment>
<protein>
    <submittedName>
        <fullName evidence="2">Uncharacterized protein</fullName>
    </submittedName>
</protein>
<keyword evidence="1" id="KW-0812">Transmembrane</keyword>
<accession>A0A1E5QFS5</accession>
<evidence type="ECO:0000313" key="2">
    <source>
        <dbReference type="EMBL" id="OEJ73451.1"/>
    </source>
</evidence>
<feature type="transmembrane region" description="Helical" evidence="1">
    <location>
        <begin position="55"/>
        <end position="73"/>
    </location>
</feature>
<name>A0A1E5QFS5_9CYAN</name>
<reference evidence="2" key="1">
    <citation type="submission" date="2016-09" db="EMBL/GenBank/DDBJ databases">
        <title>Draft genome of thermotolerant cyanobacterium Desertifilum sp. strain IPPAS B-1220.</title>
        <authorList>
            <person name="Sinetova M.A."/>
            <person name="Bolakhan K."/>
            <person name="Zayadan B.K."/>
            <person name="Mironov K.S."/>
            <person name="Ustinova V."/>
            <person name="Kupriyanova E.V."/>
            <person name="Sidorov R.A."/>
            <person name="Skrypnik A.N."/>
            <person name="Gogoleva N.E."/>
            <person name="Gogolev Y.V."/>
            <person name="Los D.A."/>
        </authorList>
    </citation>
    <scope>NUCLEOTIDE SEQUENCE [LARGE SCALE GENOMIC DNA]</scope>
    <source>
        <strain evidence="2">IPPAS B-1220</strain>
    </source>
</reference>
<organism evidence="2">
    <name type="scientific">Desertifilum tharense IPPAS B-1220</name>
    <dbReference type="NCBI Taxonomy" id="1781255"/>
    <lineage>
        <taxon>Bacteria</taxon>
        <taxon>Bacillati</taxon>
        <taxon>Cyanobacteriota</taxon>
        <taxon>Cyanophyceae</taxon>
        <taxon>Desertifilales</taxon>
        <taxon>Desertifilaceae</taxon>
        <taxon>Desertifilum</taxon>
    </lineage>
</organism>
<sequence>MQMVTFALFMSNLADSEISSISLIRKLLPFLLSFLDDILLIGLSRLGCNLPWLQWLSPAIMVGTGIYFLVQFWQSPYGAAKARELWESFQQPEEALEA</sequence>
<proteinExistence type="predicted"/>